<evidence type="ECO:0000313" key="1">
    <source>
        <dbReference type="EMBL" id="KAG5282720.1"/>
    </source>
</evidence>
<dbReference type="Gene3D" id="2.60.120.40">
    <property type="match status" value="1"/>
</dbReference>
<comment type="caution">
    <text evidence="1">The sequence shown here is derived from an EMBL/GenBank/DDBJ whole genome shotgun (WGS) entry which is preliminary data.</text>
</comment>
<evidence type="ECO:0000313" key="2">
    <source>
        <dbReference type="Proteomes" id="UP000823561"/>
    </source>
</evidence>
<accession>A0AAV6H6D2</accession>
<dbReference type="Proteomes" id="UP000823561">
    <property type="component" value="Chromosome 4"/>
</dbReference>
<reference evidence="1" key="1">
    <citation type="submission" date="2020-10" db="EMBL/GenBank/DDBJ databases">
        <title>Chromosome-scale genome assembly of the Allis shad, Alosa alosa.</title>
        <authorList>
            <person name="Margot Z."/>
            <person name="Christophe K."/>
            <person name="Cabau C."/>
            <person name="Louis A."/>
            <person name="Berthelot C."/>
            <person name="Parey E."/>
            <person name="Roest Crollius H."/>
            <person name="Montfort J."/>
            <person name="Robinson-Rechavi M."/>
            <person name="Bucao C."/>
            <person name="Bouchez O."/>
            <person name="Gislard M."/>
            <person name="Lluch J."/>
            <person name="Milhes M."/>
            <person name="Lampietro C."/>
            <person name="Lopez Roques C."/>
            <person name="Donnadieu C."/>
            <person name="Braasch I."/>
            <person name="Desvignes T."/>
            <person name="Postlethwait J."/>
            <person name="Bobe J."/>
            <person name="Guiguen Y."/>
        </authorList>
    </citation>
    <scope>NUCLEOTIDE SEQUENCE</scope>
    <source>
        <strain evidence="1">M-15738</strain>
        <tissue evidence="1">Blood</tissue>
    </source>
</reference>
<dbReference type="AlphaFoldDB" id="A0AAV6H6D2"/>
<sequence length="162" mass="18329">MAANAKLREDTVCINRLLRTFGYLRPISGVVHTHTMAWEAIELGRNLKYDPIQKMLVVKHEGSYFVHLTLQFKRTALDTVSSRMKVLLKSATLELHSCEVELPAGGRSVMPVTKSCWGMIPSLKRGSRLCAQMIVHAEMDRVFGWKLLSNESGFWIVRVDGL</sequence>
<dbReference type="InterPro" id="IPR008983">
    <property type="entry name" value="Tumour_necrosis_fac-like_dom"/>
</dbReference>
<organism evidence="1 2">
    <name type="scientific">Alosa alosa</name>
    <name type="common">allis shad</name>
    <dbReference type="NCBI Taxonomy" id="278164"/>
    <lineage>
        <taxon>Eukaryota</taxon>
        <taxon>Metazoa</taxon>
        <taxon>Chordata</taxon>
        <taxon>Craniata</taxon>
        <taxon>Vertebrata</taxon>
        <taxon>Euteleostomi</taxon>
        <taxon>Actinopterygii</taxon>
        <taxon>Neopterygii</taxon>
        <taxon>Teleostei</taxon>
        <taxon>Clupei</taxon>
        <taxon>Clupeiformes</taxon>
        <taxon>Clupeoidei</taxon>
        <taxon>Clupeidae</taxon>
        <taxon>Alosa</taxon>
    </lineage>
</organism>
<dbReference type="EMBL" id="JADWDJ010000004">
    <property type="protein sequence ID" value="KAG5282720.1"/>
    <property type="molecule type" value="Genomic_DNA"/>
</dbReference>
<name>A0AAV6H6D2_9TELE</name>
<proteinExistence type="predicted"/>
<gene>
    <name evidence="1" type="ORF">AALO_G00059120</name>
</gene>
<keyword evidence="2" id="KW-1185">Reference proteome</keyword>
<protein>
    <submittedName>
        <fullName evidence="1">Uncharacterized protein</fullName>
    </submittedName>
</protein>